<dbReference type="Proteomes" id="UP000199518">
    <property type="component" value="Unassembled WGS sequence"/>
</dbReference>
<feature type="domain" description="Peptidase C-terminal archaeal/bacterial" evidence="2">
    <location>
        <begin position="167"/>
        <end position="243"/>
    </location>
</feature>
<feature type="compositionally biased region" description="Pro residues" evidence="1">
    <location>
        <begin position="793"/>
        <end position="810"/>
    </location>
</feature>
<evidence type="ECO:0000259" key="2">
    <source>
        <dbReference type="Pfam" id="PF04151"/>
    </source>
</evidence>
<evidence type="ECO:0000313" key="3">
    <source>
        <dbReference type="EMBL" id="SFH60959.1"/>
    </source>
</evidence>
<dbReference type="STRING" id="1576369.SAMN05421753_101424"/>
<proteinExistence type="predicted"/>
<organism evidence="3 4">
    <name type="scientific">Planctomicrobium piriforme</name>
    <dbReference type="NCBI Taxonomy" id="1576369"/>
    <lineage>
        <taxon>Bacteria</taxon>
        <taxon>Pseudomonadati</taxon>
        <taxon>Planctomycetota</taxon>
        <taxon>Planctomycetia</taxon>
        <taxon>Planctomycetales</taxon>
        <taxon>Planctomycetaceae</taxon>
        <taxon>Planctomicrobium</taxon>
    </lineage>
</organism>
<dbReference type="OrthoDB" id="237792at2"/>
<dbReference type="Pfam" id="PF04151">
    <property type="entry name" value="PPC"/>
    <property type="match status" value="1"/>
</dbReference>
<dbReference type="Gene3D" id="2.60.120.380">
    <property type="match status" value="2"/>
</dbReference>
<evidence type="ECO:0000256" key="1">
    <source>
        <dbReference type="SAM" id="MobiDB-lite"/>
    </source>
</evidence>
<feature type="region of interest" description="Disordered" evidence="1">
    <location>
        <begin position="783"/>
        <end position="841"/>
    </location>
</feature>
<sequence length="841" mass="91794">MAARVLSVKFLERGFHMHRLSAVGFFFTALLLASSSEAAQPKFKHLSPLAGQRGTEVDVVLYGDNLDDAEELLLYDTGLEVLKFEKVAAEEDRKQGKRVTVRFKIAADCPLGAQRMRIRTRTGMSDLQNFHVGALPLVSEKEPNTQFETPQVLAMNTSVEGRVDREDVDYYEIEAKAGQRITAEIFGQRLGRSSGSSYFDPFLAILNSERFELAVNDDTPLVWNDSMVSVVAPADGKYTILVRDASYNGDGQAHYVLHVGNFPRPTAVLPAGGKPGETLKVTFLGDVAGPIEREITLPTTAPADNFGLEVQDDQGIAPSRHPFRIVDLQNILEQEPNNDRNVATAGPLPAAFNGVIGAKSDIDFFKFAAKKDQTVNVEVYARRIRSGLDPVVSVHQMSDGKGLGSDDDSRGVDCAVKVKIPADGEYVVAVRDHLNRGEPTFTYRIEVTELQPEVFADPIEFARYVQPQIIIPQGGGCGVVANIQRREFGGPVNFRSDSLPPGVRMECPESWRADGTASVVFFADETAPLGGKYSSITAFLDDPKQPALKIEGEFRQDVLMIRANNNDRVWEERMHRLPIVVVEKAPFKCWIEMPKVPVVQNGSLNLVVKCEKAEGWDEEINMQLLQNPPGVSSNGSAKIPKGATEGVIAVNASDKASVRESMVSARCSAKHAGGEYELATPFVPIKVEEKYVTFEFAQGAVEQGKETPYLIKVTKRKDFEGEAVVELLGLPANATAEKLNLTKDTAELLFTIKAAADTPVGMSQNVFCKVDVPENGAIVTHSLGNGRLRVDKPAPPPKTTPETPAAPPPAEVAKTEAPPKPLSRLEQLRVQQKQREAGGGE</sequence>
<protein>
    <submittedName>
        <fullName evidence="3">Pre-peptidase C-terminal domain-containing protein</fullName>
    </submittedName>
</protein>
<gene>
    <name evidence="3" type="ORF">SAMN05421753_101424</name>
</gene>
<dbReference type="EMBL" id="FOQD01000001">
    <property type="protein sequence ID" value="SFH60959.1"/>
    <property type="molecule type" value="Genomic_DNA"/>
</dbReference>
<dbReference type="AlphaFoldDB" id="A0A1I3BG88"/>
<reference evidence="4" key="1">
    <citation type="submission" date="2016-10" db="EMBL/GenBank/DDBJ databases">
        <authorList>
            <person name="Varghese N."/>
            <person name="Submissions S."/>
        </authorList>
    </citation>
    <scope>NUCLEOTIDE SEQUENCE [LARGE SCALE GENOMIC DNA]</scope>
    <source>
        <strain evidence="4">DSM 26348</strain>
    </source>
</reference>
<keyword evidence="4" id="KW-1185">Reference proteome</keyword>
<name>A0A1I3BG88_9PLAN</name>
<dbReference type="InterPro" id="IPR007280">
    <property type="entry name" value="Peptidase_C_arc/bac"/>
</dbReference>
<evidence type="ECO:0000313" key="4">
    <source>
        <dbReference type="Proteomes" id="UP000199518"/>
    </source>
</evidence>
<accession>A0A1I3BG88</accession>